<dbReference type="Proteomes" id="UP000288291">
    <property type="component" value="Unassembled WGS sequence"/>
</dbReference>
<dbReference type="RefSeq" id="WP_127796173.1">
    <property type="nucleotide sequence ID" value="NZ_ML136875.1"/>
</dbReference>
<organism evidence="1 2">
    <name type="scientific">Lactobacillus xujianguonis</name>
    <dbReference type="NCBI Taxonomy" id="2495899"/>
    <lineage>
        <taxon>Bacteria</taxon>
        <taxon>Bacillati</taxon>
        <taxon>Bacillota</taxon>
        <taxon>Bacilli</taxon>
        <taxon>Lactobacillales</taxon>
        <taxon>Lactobacillaceae</taxon>
        <taxon>Lactobacillus</taxon>
    </lineage>
</organism>
<keyword evidence="1" id="KW-0378">Hydrolase</keyword>
<dbReference type="Pfam" id="PF09491">
    <property type="entry name" value="RE_AlwI"/>
    <property type="match status" value="1"/>
</dbReference>
<dbReference type="AlphaFoldDB" id="A0A437SWA6"/>
<name>A0A437SWA6_9LACO</name>
<dbReference type="EMBL" id="RXIA01000006">
    <property type="protein sequence ID" value="RVU71193.1"/>
    <property type="molecule type" value="Genomic_DNA"/>
</dbReference>
<accession>A0A437SWA6</accession>
<keyword evidence="1" id="KW-0540">Nuclease</keyword>
<dbReference type="GO" id="GO:0004519">
    <property type="term" value="F:endonuclease activity"/>
    <property type="evidence" value="ECO:0007669"/>
    <property type="project" value="UniProtKB-KW"/>
</dbReference>
<dbReference type="CDD" id="cd22316">
    <property type="entry name" value="BspD6I-like"/>
    <property type="match status" value="1"/>
</dbReference>
<keyword evidence="1" id="KW-0255">Endonuclease</keyword>
<reference evidence="1 2" key="1">
    <citation type="submission" date="2018-12" db="EMBL/GenBank/DDBJ databases">
        <authorList>
            <person name="Meng J."/>
        </authorList>
    </citation>
    <scope>NUCLEOTIDE SEQUENCE [LARGE SCALE GENOMIC DNA]</scope>
    <source>
        <strain evidence="1 2">HT111-2</strain>
    </source>
</reference>
<dbReference type="Gene3D" id="3.40.91.50">
    <property type="match status" value="1"/>
</dbReference>
<dbReference type="InterPro" id="IPR018573">
    <property type="entry name" value="Restrct_endonuc_II_AlwI"/>
</dbReference>
<evidence type="ECO:0000313" key="1">
    <source>
        <dbReference type="EMBL" id="RVU71193.1"/>
    </source>
</evidence>
<comment type="caution">
    <text evidence="1">The sequence shown here is derived from an EMBL/GenBank/DDBJ whole genome shotgun (WGS) entry which is preliminary data.</text>
</comment>
<evidence type="ECO:0000313" key="2">
    <source>
        <dbReference type="Proteomes" id="UP000288291"/>
    </source>
</evidence>
<protein>
    <submittedName>
        <fullName evidence="1">AlwI family type II restriction endonuclease</fullName>
    </submittedName>
</protein>
<proteinExistence type="predicted"/>
<sequence length="578" mass="66035">METTLETGFKNLFEKNQINIWTIGNTGARNPLRLPGIFSIYTQSQSYGHLANSKENQARLTHDLSLHGLATYSDKISTAAIIARKFRYVFEKFGFIYPEKNKKLGNKLPGPADTITPLGKTFLAAETLDAQQECYLRGLITPIETLGDSSFFSPLLWTIKVLLALEKRTGSCDLNYIEFVTCVQTTSPNYDIDKIINMILSIRDLRKNAVNKKKFDKTTKETVAKYYDKKIHNFDDYGDLNIRYLVCTGILKRAGRGITIVSEYKDIAKELIKGVTSTDSYMDLVVQHCNGAKLPQDNLQTAIKLMKNYQNALKSNNVKYSIPPLSLNTVKNVNTIISSLKSALSKFNEDQYALKQKDEWFEIYNYMLCLIKNNGHKRIIGDDKYVQVPTSEAASYLEWTTWRSFLAIDHILNQPYEARGFKIDQDYLPVGTAPGNGPDLFFEFKNFAIVIEVTMSTNSRQEAMEGEPVRRHVADYVEKYSDKPVIGIFIANKIDSNTAETFRVGIWYAKNDKRLTLKIVPFTLTQFAEYFKYMFENNKATPEQVVQLFKECLRAKDGKYASEWKQAINNIVQEEINS</sequence>
<gene>
    <name evidence="1" type="ORF">EJK17_03070</name>
</gene>
<keyword evidence="2" id="KW-1185">Reference proteome</keyword>